<proteinExistence type="predicted"/>
<dbReference type="EMBL" id="JAECZA010000300">
    <property type="protein sequence ID" value="MBH8577953.1"/>
    <property type="molecule type" value="Genomic_DNA"/>
</dbReference>
<gene>
    <name evidence="1" type="ORF">I8752_34335</name>
</gene>
<evidence type="ECO:0000313" key="2">
    <source>
        <dbReference type="Proteomes" id="UP000662314"/>
    </source>
</evidence>
<comment type="caution">
    <text evidence="1">The sequence shown here is derived from an EMBL/GenBank/DDBJ whole genome shotgun (WGS) entry which is preliminary data.</text>
</comment>
<reference evidence="1 2" key="1">
    <citation type="journal article" date="2021" name="Int. J. Syst. Evol. Microbiol.">
        <title>Amazonocrinis nigriterrae gen. nov., sp. nov., Atlanticothrix silvestris gen. nov., sp. nov. and Dendronalium phyllosphericum gen. nov., sp. nov., nostocacean cyanobacteria from Brazilian environments.</title>
        <authorList>
            <person name="Alvarenga D.O."/>
            <person name="Andreote A.P.D."/>
            <person name="Branco L.H.Z."/>
            <person name="Delbaje E."/>
            <person name="Cruz R.B."/>
            <person name="Varani A.M."/>
            <person name="Fiore M.F."/>
        </authorList>
    </citation>
    <scope>NUCLEOTIDE SEQUENCE [LARGE SCALE GENOMIC DNA]</scope>
    <source>
        <strain evidence="1 2">CENA369</strain>
    </source>
</reference>
<dbReference type="RefSeq" id="WP_214436633.1">
    <property type="nucleotide sequence ID" value="NZ_CAWPUQ010000237.1"/>
</dbReference>
<sequence>MGKIKLRIEGETKDVKAFSRFLHLIAAFVNAVSMKSESVDCPNRNNPEVRRYFYFEFDSEVLSGGEE</sequence>
<protein>
    <submittedName>
        <fullName evidence="1">Uncharacterized protein</fullName>
    </submittedName>
</protein>
<organism evidence="1 2">
    <name type="scientific">Dendronalium phyllosphericum CENA369</name>
    <dbReference type="NCBI Taxonomy" id="1725256"/>
    <lineage>
        <taxon>Bacteria</taxon>
        <taxon>Bacillati</taxon>
        <taxon>Cyanobacteriota</taxon>
        <taxon>Cyanophyceae</taxon>
        <taxon>Nostocales</taxon>
        <taxon>Nostocaceae</taxon>
        <taxon>Dendronalium</taxon>
        <taxon>Dendronalium phyllosphericum</taxon>
    </lineage>
</organism>
<dbReference type="Proteomes" id="UP000662314">
    <property type="component" value="Unassembled WGS sequence"/>
</dbReference>
<accession>A0A8J7IE66</accession>
<keyword evidence="2" id="KW-1185">Reference proteome</keyword>
<dbReference type="AlphaFoldDB" id="A0A8J7IE66"/>
<name>A0A8J7IE66_9NOST</name>
<evidence type="ECO:0000313" key="1">
    <source>
        <dbReference type="EMBL" id="MBH8577953.1"/>
    </source>
</evidence>